<evidence type="ECO:0000256" key="1">
    <source>
        <dbReference type="ARBA" id="ARBA00010605"/>
    </source>
</evidence>
<dbReference type="OrthoDB" id="9788336at2"/>
<dbReference type="Gene3D" id="3.10.430.100">
    <property type="entry name" value="Ribosomal protein L9, C-terminal domain"/>
    <property type="match status" value="1"/>
</dbReference>
<name>F5YR55_TREPZ</name>
<dbReference type="GO" id="GO:0006412">
    <property type="term" value="P:translation"/>
    <property type="evidence" value="ECO:0007669"/>
    <property type="project" value="UniProtKB-UniRule"/>
</dbReference>
<sequence length="197" mass="21500">MKVILNKDLSPLGEEGDVKDVAKGYARNYLFPRGIAVPYTDRTVKLFEARREEIEARKAEKRKDAAGIKEKIEALELILTMPVGANGKLYGAVTSQTVADELGKQGFQVERKRIELPGNSFKSVGKYKVAVKLYESAAAELTVVVQGQPLKVETPTAAPVRRDRRRRDEEAAPGSAPEAPAESPAPDAAQEPVADKE</sequence>
<dbReference type="InterPro" id="IPR036935">
    <property type="entry name" value="Ribosomal_bL9_N_sf"/>
</dbReference>
<keyword evidence="4 7" id="KW-0689">Ribosomal protein</keyword>
<dbReference type="InterPro" id="IPR020070">
    <property type="entry name" value="Ribosomal_bL9_N"/>
</dbReference>
<dbReference type="PROSITE" id="PS00651">
    <property type="entry name" value="RIBOSOMAL_L9"/>
    <property type="match status" value="1"/>
</dbReference>
<dbReference type="HOGENOM" id="CLU_078938_1_2_12"/>
<feature type="compositionally biased region" description="Low complexity" evidence="9">
    <location>
        <begin position="172"/>
        <end position="197"/>
    </location>
</feature>
<keyword evidence="12" id="KW-1185">Reference proteome</keyword>
<gene>
    <name evidence="7 11" type="primary">rplI</name>
    <name evidence="11" type="ordered locus">TREPR_2681</name>
</gene>
<evidence type="ECO:0000313" key="12">
    <source>
        <dbReference type="Proteomes" id="UP000009223"/>
    </source>
</evidence>
<evidence type="ECO:0000313" key="11">
    <source>
        <dbReference type="EMBL" id="AEF86208.1"/>
    </source>
</evidence>
<evidence type="ECO:0000256" key="5">
    <source>
        <dbReference type="ARBA" id="ARBA00023274"/>
    </source>
</evidence>
<dbReference type="NCBIfam" id="TIGR00158">
    <property type="entry name" value="L9"/>
    <property type="match status" value="1"/>
</dbReference>
<dbReference type="InterPro" id="IPR036791">
    <property type="entry name" value="Ribosomal_bL9_C_sf"/>
</dbReference>
<comment type="function">
    <text evidence="7">Binds to the 23S rRNA.</text>
</comment>
<evidence type="ECO:0000256" key="8">
    <source>
        <dbReference type="SAM" id="Coils"/>
    </source>
</evidence>
<evidence type="ECO:0000256" key="7">
    <source>
        <dbReference type="HAMAP-Rule" id="MF_00503"/>
    </source>
</evidence>
<accession>F5YR55</accession>
<evidence type="ECO:0000256" key="4">
    <source>
        <dbReference type="ARBA" id="ARBA00022980"/>
    </source>
</evidence>
<keyword evidence="2 7" id="KW-0699">rRNA-binding</keyword>
<dbReference type="STRING" id="545694.TREPR_2681"/>
<dbReference type="KEGG" id="tpi:TREPR_2681"/>
<dbReference type="GO" id="GO:0019843">
    <property type="term" value="F:rRNA binding"/>
    <property type="evidence" value="ECO:0007669"/>
    <property type="project" value="UniProtKB-UniRule"/>
</dbReference>
<evidence type="ECO:0000256" key="6">
    <source>
        <dbReference type="ARBA" id="ARBA00035292"/>
    </source>
</evidence>
<evidence type="ECO:0000256" key="2">
    <source>
        <dbReference type="ARBA" id="ARBA00022730"/>
    </source>
</evidence>
<reference evidence="12" key="1">
    <citation type="submission" date="2009-12" db="EMBL/GenBank/DDBJ databases">
        <title>Complete sequence of Treponema primitia strain ZAS-2.</title>
        <authorList>
            <person name="Tetu S.G."/>
            <person name="Matson E."/>
            <person name="Ren Q."/>
            <person name="Seshadri R."/>
            <person name="Elbourne L."/>
            <person name="Hassan K.A."/>
            <person name="Durkin A."/>
            <person name="Radune D."/>
            <person name="Mohamoud Y."/>
            <person name="Shay R."/>
            <person name="Jin S."/>
            <person name="Zhang X."/>
            <person name="Lucey K."/>
            <person name="Ballor N.R."/>
            <person name="Ottesen E."/>
            <person name="Rosenthal R."/>
            <person name="Allen A."/>
            <person name="Leadbetter J.R."/>
            <person name="Paulsen I.T."/>
        </authorList>
    </citation>
    <scope>NUCLEOTIDE SEQUENCE [LARGE SCALE GENOMIC DNA]</scope>
    <source>
        <strain evidence="12">ATCC BAA-887 / DSM 12427 / ZAS-2</strain>
    </source>
</reference>
<dbReference type="InterPro" id="IPR020069">
    <property type="entry name" value="Ribosomal_bL9_C"/>
</dbReference>
<dbReference type="RefSeq" id="WP_015707546.1">
    <property type="nucleotide sequence ID" value="NC_015578.1"/>
</dbReference>
<dbReference type="GO" id="GO:1990904">
    <property type="term" value="C:ribonucleoprotein complex"/>
    <property type="evidence" value="ECO:0007669"/>
    <property type="project" value="UniProtKB-KW"/>
</dbReference>
<dbReference type="InterPro" id="IPR009027">
    <property type="entry name" value="Ribosomal_bL9/RNase_H1_N"/>
</dbReference>
<dbReference type="PANTHER" id="PTHR21368">
    <property type="entry name" value="50S RIBOSOMAL PROTEIN L9"/>
    <property type="match status" value="1"/>
</dbReference>
<dbReference type="EMBL" id="CP001843">
    <property type="protein sequence ID" value="AEF86208.1"/>
    <property type="molecule type" value="Genomic_DNA"/>
</dbReference>
<evidence type="ECO:0000256" key="3">
    <source>
        <dbReference type="ARBA" id="ARBA00022884"/>
    </source>
</evidence>
<keyword evidence="3 7" id="KW-0694">RNA-binding</keyword>
<feature type="coiled-coil region" evidence="8">
    <location>
        <begin position="44"/>
        <end position="71"/>
    </location>
</feature>
<comment type="similarity">
    <text evidence="1 7">Belongs to the bacterial ribosomal protein bL9 family.</text>
</comment>
<dbReference type="HAMAP" id="MF_00503">
    <property type="entry name" value="Ribosomal_bL9"/>
    <property type="match status" value="1"/>
</dbReference>
<dbReference type="SUPFAM" id="SSF55653">
    <property type="entry name" value="Ribosomal protein L9 C-domain"/>
    <property type="match status" value="1"/>
</dbReference>
<dbReference type="Pfam" id="PF03948">
    <property type="entry name" value="Ribosomal_L9_C"/>
    <property type="match status" value="1"/>
</dbReference>
<dbReference type="Gene3D" id="3.40.5.10">
    <property type="entry name" value="Ribosomal protein L9, N-terminal domain"/>
    <property type="match status" value="1"/>
</dbReference>
<reference evidence="11 12" key="2">
    <citation type="journal article" date="2011" name="ISME J.">
        <title>RNA-seq reveals cooperative metabolic interactions between two termite-gut spirochete species in co-culture.</title>
        <authorList>
            <person name="Rosenthal A.Z."/>
            <person name="Matson E.G."/>
            <person name="Eldar A."/>
            <person name="Leadbetter J.R."/>
        </authorList>
    </citation>
    <scope>NUCLEOTIDE SEQUENCE [LARGE SCALE GENOMIC DNA]</scope>
    <source>
        <strain evidence="12">ATCC BAA-887 / DSM 12427 / ZAS-2</strain>
    </source>
</reference>
<dbReference type="InterPro" id="IPR020594">
    <property type="entry name" value="Ribosomal_bL9_bac/chp"/>
</dbReference>
<dbReference type="GO" id="GO:0003735">
    <property type="term" value="F:structural constituent of ribosome"/>
    <property type="evidence" value="ECO:0007669"/>
    <property type="project" value="InterPro"/>
</dbReference>
<keyword evidence="8" id="KW-0175">Coiled coil</keyword>
<evidence type="ECO:0000259" key="10">
    <source>
        <dbReference type="PROSITE" id="PS00651"/>
    </source>
</evidence>
<feature type="domain" description="Ribosomal protein L9" evidence="10">
    <location>
        <begin position="13"/>
        <end position="40"/>
    </location>
</feature>
<dbReference type="InterPro" id="IPR000244">
    <property type="entry name" value="Ribosomal_bL9"/>
</dbReference>
<dbReference type="SUPFAM" id="SSF55658">
    <property type="entry name" value="L9 N-domain-like"/>
    <property type="match status" value="1"/>
</dbReference>
<keyword evidence="5 7" id="KW-0687">Ribonucleoprotein</keyword>
<dbReference type="Pfam" id="PF01281">
    <property type="entry name" value="Ribosomal_L9_N"/>
    <property type="match status" value="1"/>
</dbReference>
<organism evidence="11 12">
    <name type="scientific">Treponema primitia (strain ATCC BAA-887 / DSM 12427 / ZAS-2)</name>
    <dbReference type="NCBI Taxonomy" id="545694"/>
    <lineage>
        <taxon>Bacteria</taxon>
        <taxon>Pseudomonadati</taxon>
        <taxon>Spirochaetota</taxon>
        <taxon>Spirochaetia</taxon>
        <taxon>Spirochaetales</taxon>
        <taxon>Treponemataceae</taxon>
        <taxon>Treponema</taxon>
    </lineage>
</organism>
<protein>
    <recommendedName>
        <fullName evidence="6 7">Large ribosomal subunit protein bL9</fullName>
    </recommendedName>
</protein>
<dbReference type="GO" id="GO:0005840">
    <property type="term" value="C:ribosome"/>
    <property type="evidence" value="ECO:0007669"/>
    <property type="project" value="UniProtKB-KW"/>
</dbReference>
<proteinExistence type="inferred from homology"/>
<dbReference type="Proteomes" id="UP000009223">
    <property type="component" value="Chromosome"/>
</dbReference>
<feature type="region of interest" description="Disordered" evidence="9">
    <location>
        <begin position="148"/>
        <end position="197"/>
    </location>
</feature>
<evidence type="ECO:0000256" key="9">
    <source>
        <dbReference type="SAM" id="MobiDB-lite"/>
    </source>
</evidence>
<dbReference type="AlphaFoldDB" id="F5YR55"/>
<dbReference type="eggNOG" id="COG0359">
    <property type="taxonomic scope" value="Bacteria"/>
</dbReference>